<dbReference type="Proteomes" id="UP001292094">
    <property type="component" value="Unassembled WGS sequence"/>
</dbReference>
<proteinExistence type="predicted"/>
<protein>
    <submittedName>
        <fullName evidence="2">Uncharacterized protein</fullName>
    </submittedName>
</protein>
<evidence type="ECO:0000256" key="1">
    <source>
        <dbReference type="SAM" id="MobiDB-lite"/>
    </source>
</evidence>
<gene>
    <name evidence="2" type="ORF">Pmani_012955</name>
</gene>
<evidence type="ECO:0000313" key="2">
    <source>
        <dbReference type="EMBL" id="KAK4315838.1"/>
    </source>
</evidence>
<dbReference type="EMBL" id="JAWZYT010001075">
    <property type="protein sequence ID" value="KAK4315838.1"/>
    <property type="molecule type" value="Genomic_DNA"/>
</dbReference>
<comment type="caution">
    <text evidence="2">The sequence shown here is derived from an EMBL/GenBank/DDBJ whole genome shotgun (WGS) entry which is preliminary data.</text>
</comment>
<accession>A0AAE1PWR3</accession>
<keyword evidence="3" id="KW-1185">Reference proteome</keyword>
<feature type="region of interest" description="Disordered" evidence="1">
    <location>
        <begin position="37"/>
        <end position="68"/>
    </location>
</feature>
<dbReference type="AlphaFoldDB" id="A0AAE1PWR3"/>
<organism evidence="2 3">
    <name type="scientific">Petrolisthes manimaculis</name>
    <dbReference type="NCBI Taxonomy" id="1843537"/>
    <lineage>
        <taxon>Eukaryota</taxon>
        <taxon>Metazoa</taxon>
        <taxon>Ecdysozoa</taxon>
        <taxon>Arthropoda</taxon>
        <taxon>Crustacea</taxon>
        <taxon>Multicrustacea</taxon>
        <taxon>Malacostraca</taxon>
        <taxon>Eumalacostraca</taxon>
        <taxon>Eucarida</taxon>
        <taxon>Decapoda</taxon>
        <taxon>Pleocyemata</taxon>
        <taxon>Anomura</taxon>
        <taxon>Galatheoidea</taxon>
        <taxon>Porcellanidae</taxon>
        <taxon>Petrolisthes</taxon>
    </lineage>
</organism>
<sequence length="68" mass="8140">MWKGVILGELVGSKTRFTGFRSFQRVTRDTFTHSLMLRQEGPIHLSRSQQKEEEEEKEQEEEKEKEEK</sequence>
<reference evidence="2" key="1">
    <citation type="submission" date="2023-11" db="EMBL/GenBank/DDBJ databases">
        <title>Genome assemblies of two species of porcelain crab, Petrolisthes cinctipes and Petrolisthes manimaculis (Anomura: Porcellanidae).</title>
        <authorList>
            <person name="Angst P."/>
        </authorList>
    </citation>
    <scope>NUCLEOTIDE SEQUENCE</scope>
    <source>
        <strain evidence="2">PB745_02</strain>
        <tissue evidence="2">Gill</tissue>
    </source>
</reference>
<evidence type="ECO:0000313" key="3">
    <source>
        <dbReference type="Proteomes" id="UP001292094"/>
    </source>
</evidence>
<name>A0AAE1PWR3_9EUCA</name>